<keyword evidence="3 6" id="KW-0150">Chloroplast</keyword>
<dbReference type="InterPro" id="IPR045023">
    <property type="entry name" value="FATA/B"/>
</dbReference>
<dbReference type="GO" id="GO:0009507">
    <property type="term" value="C:chloroplast"/>
    <property type="evidence" value="ECO:0007669"/>
    <property type="project" value="UniProtKB-SubCell"/>
</dbReference>
<dbReference type="Proteomes" id="UP001229421">
    <property type="component" value="Unassembled WGS sequence"/>
</dbReference>
<dbReference type="SUPFAM" id="SSF54637">
    <property type="entry name" value="Thioesterase/thiol ester dehydrase-isomerase"/>
    <property type="match status" value="1"/>
</dbReference>
<keyword evidence="6" id="KW-0276">Fatty acid metabolism</keyword>
<comment type="caution">
    <text evidence="9">The sequence shown here is derived from an EMBL/GenBank/DDBJ whole genome shotgun (WGS) entry which is preliminary data.</text>
</comment>
<dbReference type="InterPro" id="IPR021113">
    <property type="entry name" value="Acyl-ACP-thioesterase_N"/>
</dbReference>
<keyword evidence="5" id="KW-0809">Transit peptide</keyword>
<evidence type="ECO:0000256" key="6">
    <source>
        <dbReference type="RuleBase" id="RU363096"/>
    </source>
</evidence>
<evidence type="ECO:0000259" key="8">
    <source>
        <dbReference type="Pfam" id="PF12590"/>
    </source>
</evidence>
<evidence type="ECO:0000313" key="10">
    <source>
        <dbReference type="Proteomes" id="UP001229421"/>
    </source>
</evidence>
<evidence type="ECO:0000256" key="2">
    <source>
        <dbReference type="ARBA" id="ARBA00006500"/>
    </source>
</evidence>
<gene>
    <name evidence="9" type="ORF">QVD17_19669</name>
</gene>
<accession>A0AAD8KK06</accession>
<dbReference type="Gene3D" id="3.10.129.10">
    <property type="entry name" value="Hotdog Thioesterase"/>
    <property type="match status" value="1"/>
</dbReference>
<dbReference type="PANTHER" id="PTHR31727:SF2">
    <property type="entry name" value="PALMITOYL-ACYL CARRIER PROTEIN THIOESTERASE, CHLOROPLASTIC"/>
    <property type="match status" value="1"/>
</dbReference>
<dbReference type="AlphaFoldDB" id="A0AAD8KK06"/>
<evidence type="ECO:0000256" key="1">
    <source>
        <dbReference type="ARBA" id="ARBA00004229"/>
    </source>
</evidence>
<dbReference type="InterPro" id="IPR029069">
    <property type="entry name" value="HotDog_dom_sf"/>
</dbReference>
<keyword evidence="6" id="KW-0443">Lipid metabolism</keyword>
<feature type="domain" description="Acyl-ACP-thioesterase N-terminal" evidence="8">
    <location>
        <begin position="110"/>
        <end position="135"/>
    </location>
</feature>
<keyword evidence="6" id="KW-0444">Lipid biosynthesis</keyword>
<comment type="similarity">
    <text evidence="2 6">Belongs to the acyl-ACP thioesterase family.</text>
</comment>
<keyword evidence="4 6" id="KW-0934">Plastid</keyword>
<name>A0AAD8KK06_TARER</name>
<dbReference type="PANTHER" id="PTHR31727">
    <property type="entry name" value="OLEOYL-ACYL CARRIER PROTEIN THIOESTERASE 1, CHLOROPLASTIC"/>
    <property type="match status" value="1"/>
</dbReference>
<keyword evidence="6" id="KW-0378">Hydrolase</keyword>
<dbReference type="InterPro" id="IPR002864">
    <property type="entry name" value="Acyl-ACP_thioesterase_NHD"/>
</dbReference>
<dbReference type="Pfam" id="PF01643">
    <property type="entry name" value="Acyl-ACP_TE"/>
    <property type="match status" value="1"/>
</dbReference>
<keyword evidence="6" id="KW-0275">Fatty acid biosynthesis</keyword>
<dbReference type="EMBL" id="JAUHHV010000005">
    <property type="protein sequence ID" value="KAK1424342.1"/>
    <property type="molecule type" value="Genomic_DNA"/>
</dbReference>
<evidence type="ECO:0000259" key="7">
    <source>
        <dbReference type="Pfam" id="PF01643"/>
    </source>
</evidence>
<evidence type="ECO:0000256" key="5">
    <source>
        <dbReference type="ARBA" id="ARBA00022946"/>
    </source>
</evidence>
<dbReference type="EC" id="3.1.2.-" evidence="6"/>
<comment type="subcellular location">
    <subcellularLocation>
        <location evidence="1 6">Plastid</location>
        <location evidence="1 6">Chloroplast</location>
    </subcellularLocation>
</comment>
<reference evidence="9" key="1">
    <citation type="journal article" date="2023" name="bioRxiv">
        <title>Improved chromosome-level genome assembly for marigold (Tagetes erecta).</title>
        <authorList>
            <person name="Jiang F."/>
            <person name="Yuan L."/>
            <person name="Wang S."/>
            <person name="Wang H."/>
            <person name="Xu D."/>
            <person name="Wang A."/>
            <person name="Fan W."/>
        </authorList>
    </citation>
    <scope>NUCLEOTIDE SEQUENCE</scope>
    <source>
        <strain evidence="9">WSJ</strain>
        <tissue evidence="9">Leaf</tissue>
    </source>
</reference>
<dbReference type="GO" id="GO:0000036">
    <property type="term" value="F:acyl carrier activity"/>
    <property type="evidence" value="ECO:0007669"/>
    <property type="project" value="TreeGrafter"/>
</dbReference>
<keyword evidence="10" id="KW-1185">Reference proteome</keyword>
<feature type="domain" description="Acyl-ACP thioesterase N-terminal hotdog" evidence="7">
    <location>
        <begin position="150"/>
        <end position="225"/>
    </location>
</feature>
<dbReference type="GO" id="GO:0016297">
    <property type="term" value="F:fatty acyl-[ACP] hydrolase activity"/>
    <property type="evidence" value="ECO:0007669"/>
    <property type="project" value="InterPro"/>
</dbReference>
<sequence>MSICGCNNDGIPFQEENDEEGIGHVQKYSTTSTEDVKMAIGGGWCDGSEEGPIKNKIFSSNPFEKIANDLQSAHGLQSAQDVVITATSGCVAGSHVFLGQVKTNEQAPTKLPDWRTLLAAITTIFLAAEKQWMMLVDLGPIGFGRIVEDGLVFRDNFPIRSFEIVADRTASVETLMNYLQETSLNHVKNSRLLPLGFGSTLETCKKNLFWMLTKMQVLVDRYPTW</sequence>
<dbReference type="Pfam" id="PF12590">
    <property type="entry name" value="Acyl-thio_N"/>
    <property type="match status" value="1"/>
</dbReference>
<evidence type="ECO:0000256" key="3">
    <source>
        <dbReference type="ARBA" id="ARBA00022528"/>
    </source>
</evidence>
<proteinExistence type="inferred from homology"/>
<evidence type="ECO:0000313" key="9">
    <source>
        <dbReference type="EMBL" id="KAK1424342.1"/>
    </source>
</evidence>
<comment type="function">
    <text evidence="6">Plays an essential role in chain termination during de novo fatty acid synthesis.</text>
</comment>
<evidence type="ECO:0000256" key="4">
    <source>
        <dbReference type="ARBA" id="ARBA00022640"/>
    </source>
</evidence>
<organism evidence="9 10">
    <name type="scientific">Tagetes erecta</name>
    <name type="common">African marigold</name>
    <dbReference type="NCBI Taxonomy" id="13708"/>
    <lineage>
        <taxon>Eukaryota</taxon>
        <taxon>Viridiplantae</taxon>
        <taxon>Streptophyta</taxon>
        <taxon>Embryophyta</taxon>
        <taxon>Tracheophyta</taxon>
        <taxon>Spermatophyta</taxon>
        <taxon>Magnoliopsida</taxon>
        <taxon>eudicotyledons</taxon>
        <taxon>Gunneridae</taxon>
        <taxon>Pentapetalae</taxon>
        <taxon>asterids</taxon>
        <taxon>campanulids</taxon>
        <taxon>Asterales</taxon>
        <taxon>Asteraceae</taxon>
        <taxon>Asteroideae</taxon>
        <taxon>Heliantheae alliance</taxon>
        <taxon>Tageteae</taxon>
        <taxon>Tagetes</taxon>
    </lineage>
</organism>
<protein>
    <recommendedName>
        <fullName evidence="6">Acyl-[acyl-carrier-protein] hydrolase</fullName>
        <ecNumber evidence="6">3.1.2.-</ecNumber>
    </recommendedName>
</protein>